<accession>A0A0F9Z7D7</accession>
<evidence type="ECO:0000313" key="1">
    <source>
        <dbReference type="EMBL" id="KKO73859.1"/>
    </source>
</evidence>
<gene>
    <name evidence="1" type="ORF">AAJ76_1990003537</name>
</gene>
<organism evidence="1 2">
    <name type="scientific">Vairimorpha ceranae</name>
    <dbReference type="NCBI Taxonomy" id="40302"/>
    <lineage>
        <taxon>Eukaryota</taxon>
        <taxon>Fungi</taxon>
        <taxon>Fungi incertae sedis</taxon>
        <taxon>Microsporidia</taxon>
        <taxon>Nosematidae</taxon>
        <taxon>Vairimorpha</taxon>
    </lineage>
</organism>
<dbReference type="RefSeq" id="XP_024329601.1">
    <property type="nucleotide sequence ID" value="XM_024474390.1"/>
</dbReference>
<dbReference type="Proteomes" id="UP000034350">
    <property type="component" value="Unassembled WGS sequence"/>
</dbReference>
<dbReference type="GeneID" id="36319307"/>
<dbReference type="AlphaFoldDB" id="A0A0F9Z7D7"/>
<evidence type="ECO:0000313" key="2">
    <source>
        <dbReference type="Proteomes" id="UP000034350"/>
    </source>
</evidence>
<dbReference type="VEuPathDB" id="MicrosporidiaDB:AAJ76_1990003537"/>
<comment type="caution">
    <text evidence="1">The sequence shown here is derived from an EMBL/GenBank/DDBJ whole genome shotgun (WGS) entry which is preliminary data.</text>
</comment>
<dbReference type="EMBL" id="JPQZ01000199">
    <property type="protein sequence ID" value="KKO73859.1"/>
    <property type="molecule type" value="Genomic_DNA"/>
</dbReference>
<name>A0A0F9Z7D7_9MICR</name>
<protein>
    <submittedName>
        <fullName evidence="1">Uncharacterized protein</fullName>
    </submittedName>
</protein>
<reference evidence="1 2" key="1">
    <citation type="journal article" date="2015" name="Environ. Microbiol.">
        <title>Genome analyses suggest the presence of polyploidy and recent human-driven expansions in eight global populations of the honeybee pathogen Nosema ceranae.</title>
        <authorList>
            <person name="Pelin A."/>
            <person name="Selman M."/>
            <person name="Aris-Brosou S."/>
            <person name="Farinelli L."/>
            <person name="Corradi N."/>
        </authorList>
    </citation>
    <scope>NUCLEOTIDE SEQUENCE [LARGE SCALE GENOMIC DNA]</scope>
    <source>
        <strain evidence="1 2">PA08 1199</strain>
    </source>
</reference>
<proteinExistence type="predicted"/>
<keyword evidence="2" id="KW-1185">Reference proteome</keyword>
<sequence>MWSIGLSVNLIRSIIGESIDQVKDIFRIIRSFNIYNIFTLKKLNQCEKAINS</sequence>